<dbReference type="Pfam" id="PF22043">
    <property type="entry name" value="DUF6935"/>
    <property type="match status" value="1"/>
</dbReference>
<protein>
    <recommendedName>
        <fullName evidence="3">DUF6935 domain-containing protein</fullName>
    </recommendedName>
</protein>
<proteinExistence type="predicted"/>
<feature type="domain" description="DUF6935" evidence="3">
    <location>
        <begin position="51"/>
        <end position="204"/>
    </location>
</feature>
<feature type="signal peptide" evidence="2">
    <location>
        <begin position="1"/>
        <end position="19"/>
    </location>
</feature>
<dbReference type="Proteomes" id="UP000522333">
    <property type="component" value="Unassembled WGS sequence"/>
</dbReference>
<dbReference type="PROSITE" id="PS51257">
    <property type="entry name" value="PROKAR_LIPOPROTEIN"/>
    <property type="match status" value="1"/>
</dbReference>
<evidence type="ECO:0000256" key="1">
    <source>
        <dbReference type="SAM" id="MobiDB-lite"/>
    </source>
</evidence>
<evidence type="ECO:0000256" key="2">
    <source>
        <dbReference type="SAM" id="SignalP"/>
    </source>
</evidence>
<dbReference type="AlphaFoldDB" id="A0A848CGR3"/>
<feature type="region of interest" description="Disordered" evidence="1">
    <location>
        <begin position="201"/>
        <end position="220"/>
    </location>
</feature>
<reference evidence="4 5" key="1">
    <citation type="submission" date="2020-04" db="EMBL/GenBank/DDBJ databases">
        <authorList>
            <person name="Hitch T.C.A."/>
            <person name="Wylensek D."/>
            <person name="Clavel T."/>
        </authorList>
    </citation>
    <scope>NUCLEOTIDE SEQUENCE [LARGE SCALE GENOMIC DNA]</scope>
    <source>
        <strain evidence="4 5">PG-251-APC-1</strain>
    </source>
</reference>
<evidence type="ECO:0000313" key="4">
    <source>
        <dbReference type="EMBL" id="NME52616.1"/>
    </source>
</evidence>
<dbReference type="RefSeq" id="WP_087353100.1">
    <property type="nucleotide sequence ID" value="NZ_CAMDEI010000084.1"/>
</dbReference>
<name>A0A848CGR3_9BACT</name>
<dbReference type="EMBL" id="JABAFY010000033">
    <property type="protein sequence ID" value="NME52616.1"/>
    <property type="molecule type" value="Genomic_DNA"/>
</dbReference>
<keyword evidence="2" id="KW-0732">Signal</keyword>
<comment type="caution">
    <text evidence="4">The sequence shown here is derived from an EMBL/GenBank/DDBJ whole genome shotgun (WGS) entry which is preliminary data.</text>
</comment>
<evidence type="ECO:0000313" key="5">
    <source>
        <dbReference type="Proteomes" id="UP000522333"/>
    </source>
</evidence>
<feature type="chain" id="PRO_5032842591" description="DUF6935 domain-containing protein" evidence="2">
    <location>
        <begin position="20"/>
        <end position="220"/>
    </location>
</feature>
<organism evidence="4 5">
    <name type="scientific">Desulfovibrio piger</name>
    <dbReference type="NCBI Taxonomy" id="901"/>
    <lineage>
        <taxon>Bacteria</taxon>
        <taxon>Pseudomonadati</taxon>
        <taxon>Thermodesulfobacteriota</taxon>
        <taxon>Desulfovibrionia</taxon>
        <taxon>Desulfovibrionales</taxon>
        <taxon>Desulfovibrionaceae</taxon>
        <taxon>Desulfovibrio</taxon>
    </lineage>
</organism>
<accession>A0A848CGR3</accession>
<evidence type="ECO:0000259" key="3">
    <source>
        <dbReference type="Pfam" id="PF22043"/>
    </source>
</evidence>
<gene>
    <name evidence="4" type="ORF">HF854_08820</name>
</gene>
<sequence length="220" mass="24791">MKKPLFACLALLCGMLLCACVPTLPHSSRYAALLDPLMNSGRTTSIDAPAGLPANFSEFKSRCQSVARSPEGAVKMYFDAVFCYLEPGRRTEASKMLRYIMHADAGWESSQRYVTFARRLKDPASHYIFRSFAAGTSPENGYRMSPENYSLVFSGTSQEADYVRVFLISSGSDSRRIVWVKQYQDGLWYVINNADTYLKVRDPASSRPDNSHDADYDNRR</sequence>
<dbReference type="InterPro" id="IPR053907">
    <property type="entry name" value="DUF6935"/>
</dbReference>